<evidence type="ECO:0000259" key="1">
    <source>
        <dbReference type="Pfam" id="PF00899"/>
    </source>
</evidence>
<dbReference type="Pfam" id="PF00899">
    <property type="entry name" value="ThiF"/>
    <property type="match status" value="1"/>
</dbReference>
<dbReference type="AlphaFoldDB" id="A0A1B6IXE0"/>
<accession>A0A1B6IXE0</accession>
<protein>
    <recommendedName>
        <fullName evidence="1">THIF-type NAD/FAD binding fold domain-containing protein</fullName>
    </recommendedName>
</protein>
<dbReference type="PANTHER" id="PTHR10953:SF4">
    <property type="entry name" value="UBIQUITIN-ACTIVATING ENZYME E1 C-TERMINAL DOMAIN-CONTAINING PROTEIN"/>
    <property type="match status" value="1"/>
</dbReference>
<dbReference type="InterPro" id="IPR000594">
    <property type="entry name" value="ThiF_NAD_FAD-bd"/>
</dbReference>
<dbReference type="GO" id="GO:0005634">
    <property type="term" value="C:nucleus"/>
    <property type="evidence" value="ECO:0007669"/>
    <property type="project" value="TreeGrafter"/>
</dbReference>
<proteinExistence type="predicted"/>
<sequence length="274" mass="29846">LCLSVDAPSVKDRYFDLRTIVGDEGVACLRRLKVFLVGAGAIGCEHLKNFVMTCIGLEGSIAVTDMDSIEHSNLNRQFLFKEEDVSKLKSEAAARQAAALNEEYAGGDGRIVSFNLPVGASSENVFSDVFLRDIDIIANALDNVEARNYMDTRAVSSRRPMFDSGTLGTKGHVQVVIPFVTESYSSTVDAAESSIPTCTVKSYPSTIEHAIEWALEEFKSKFNSEVESVKAALDGSDPEAKSLLEEAPRTVEGCIKSALAYFVHLFSTEIQNLL</sequence>
<name>A0A1B6IXE0_9HEMI</name>
<dbReference type="InterPro" id="IPR035985">
    <property type="entry name" value="Ubiquitin-activating_enz"/>
</dbReference>
<dbReference type="GO" id="GO:0006974">
    <property type="term" value="P:DNA damage response"/>
    <property type="evidence" value="ECO:0007669"/>
    <property type="project" value="TreeGrafter"/>
</dbReference>
<reference evidence="2" key="1">
    <citation type="submission" date="2015-11" db="EMBL/GenBank/DDBJ databases">
        <title>De novo transcriptome assembly of four potential Pierce s Disease insect vectors from Arizona vineyards.</title>
        <authorList>
            <person name="Tassone E.E."/>
        </authorList>
    </citation>
    <scope>NUCLEOTIDE SEQUENCE</scope>
</reference>
<evidence type="ECO:0000313" key="2">
    <source>
        <dbReference type="EMBL" id="JAS91608.1"/>
    </source>
</evidence>
<gene>
    <name evidence="2" type="ORF">g.55629</name>
</gene>
<dbReference type="PANTHER" id="PTHR10953">
    <property type="entry name" value="UBIQUITIN-ACTIVATING ENZYME E1"/>
    <property type="match status" value="1"/>
</dbReference>
<dbReference type="InterPro" id="IPR045886">
    <property type="entry name" value="ThiF/MoeB/HesA"/>
</dbReference>
<organism evidence="2">
    <name type="scientific">Homalodisca liturata</name>
    <dbReference type="NCBI Taxonomy" id="320908"/>
    <lineage>
        <taxon>Eukaryota</taxon>
        <taxon>Metazoa</taxon>
        <taxon>Ecdysozoa</taxon>
        <taxon>Arthropoda</taxon>
        <taxon>Hexapoda</taxon>
        <taxon>Insecta</taxon>
        <taxon>Pterygota</taxon>
        <taxon>Neoptera</taxon>
        <taxon>Paraneoptera</taxon>
        <taxon>Hemiptera</taxon>
        <taxon>Auchenorrhyncha</taxon>
        <taxon>Membracoidea</taxon>
        <taxon>Cicadellidae</taxon>
        <taxon>Cicadellinae</taxon>
        <taxon>Proconiini</taxon>
        <taxon>Homalodisca</taxon>
    </lineage>
</organism>
<dbReference type="GO" id="GO:0005737">
    <property type="term" value="C:cytoplasm"/>
    <property type="evidence" value="ECO:0007669"/>
    <property type="project" value="TreeGrafter"/>
</dbReference>
<dbReference type="GO" id="GO:0006511">
    <property type="term" value="P:ubiquitin-dependent protein catabolic process"/>
    <property type="evidence" value="ECO:0007669"/>
    <property type="project" value="TreeGrafter"/>
</dbReference>
<feature type="non-terminal residue" evidence="2">
    <location>
        <position position="274"/>
    </location>
</feature>
<dbReference type="GO" id="GO:0004839">
    <property type="term" value="F:ubiquitin activating enzyme activity"/>
    <property type="evidence" value="ECO:0007669"/>
    <property type="project" value="TreeGrafter"/>
</dbReference>
<dbReference type="EMBL" id="GECU01016098">
    <property type="protein sequence ID" value="JAS91608.1"/>
    <property type="molecule type" value="Transcribed_RNA"/>
</dbReference>
<dbReference type="SUPFAM" id="SSF69572">
    <property type="entry name" value="Activating enzymes of the ubiquitin-like proteins"/>
    <property type="match status" value="1"/>
</dbReference>
<feature type="domain" description="THIF-type NAD/FAD binding fold" evidence="1">
    <location>
        <begin position="20"/>
        <end position="215"/>
    </location>
</feature>
<feature type="non-terminal residue" evidence="2">
    <location>
        <position position="1"/>
    </location>
</feature>
<dbReference type="Gene3D" id="3.40.50.720">
    <property type="entry name" value="NAD(P)-binding Rossmann-like Domain"/>
    <property type="match status" value="1"/>
</dbReference>